<name>A0A0M0JFE4_9EUKA</name>
<feature type="transmembrane region" description="Helical" evidence="1">
    <location>
        <begin position="250"/>
        <end position="270"/>
    </location>
</feature>
<feature type="transmembrane region" description="Helical" evidence="1">
    <location>
        <begin position="325"/>
        <end position="344"/>
    </location>
</feature>
<feature type="transmembrane region" description="Helical" evidence="1">
    <location>
        <begin position="69"/>
        <end position="87"/>
    </location>
</feature>
<sequence>MPSCRVLANDETGETGERASVLSVSRRYLGTPLATVLAVVFFMQMLIIATANLVKAAELISVVFPALPHGRSIVLLATIFGVFNLVATSRVMASVNTALTGTMCAGFLAFFVAVATKSAPPASAVLANPQWRLLLPQAGWAVPLFVNTLRFGEAVPVVVGQFGLRRLSKARLAVVVGSLVPMLLAVGLSVAGRALSLAGMNKAIDPLIDFLQTPGLGAPIVLVSAGAIGSTLLGVLLATSQLLRDSFRLSSPRVLLGARAVVPIVIASLACRSTGLYLRLLAFAGAFPSIVLYALLPPILALAARRQTGGLASGFEAVPGGRRTLRLLVLLACGLLGVNAWLWLV</sequence>
<dbReference type="AlphaFoldDB" id="A0A0M0JFE4"/>
<keyword evidence="3" id="KW-1185">Reference proteome</keyword>
<dbReference type="EMBL" id="JWZX01003011">
    <property type="protein sequence ID" value="KOO25170.1"/>
    <property type="molecule type" value="Genomic_DNA"/>
</dbReference>
<keyword evidence="1" id="KW-1133">Transmembrane helix</keyword>
<gene>
    <name evidence="2" type="ORF">Ctob_001746</name>
</gene>
<evidence type="ECO:0000256" key="1">
    <source>
        <dbReference type="SAM" id="Phobius"/>
    </source>
</evidence>
<dbReference type="PANTHER" id="PTHR32195:SF24">
    <property type="entry name" value="TRYPTOPHAN OR TYROSINE TRANSPORTER PROTEIN"/>
    <property type="match status" value="1"/>
</dbReference>
<organism evidence="2 3">
    <name type="scientific">Chrysochromulina tobinii</name>
    <dbReference type="NCBI Taxonomy" id="1460289"/>
    <lineage>
        <taxon>Eukaryota</taxon>
        <taxon>Haptista</taxon>
        <taxon>Haptophyta</taxon>
        <taxon>Prymnesiophyceae</taxon>
        <taxon>Prymnesiales</taxon>
        <taxon>Chrysochromulinaceae</taxon>
        <taxon>Chrysochromulina</taxon>
    </lineage>
</organism>
<dbReference type="OrthoDB" id="10680362at2759"/>
<accession>A0A0M0JFE4</accession>
<feature type="transmembrane region" description="Helical" evidence="1">
    <location>
        <begin position="172"/>
        <end position="196"/>
    </location>
</feature>
<feature type="transmembrane region" description="Helical" evidence="1">
    <location>
        <begin position="28"/>
        <end position="49"/>
    </location>
</feature>
<evidence type="ECO:0000313" key="3">
    <source>
        <dbReference type="Proteomes" id="UP000037460"/>
    </source>
</evidence>
<feature type="transmembrane region" description="Helical" evidence="1">
    <location>
        <begin position="216"/>
        <end position="238"/>
    </location>
</feature>
<keyword evidence="1" id="KW-0812">Transmembrane</keyword>
<evidence type="ECO:0000313" key="2">
    <source>
        <dbReference type="EMBL" id="KOO25170.1"/>
    </source>
</evidence>
<dbReference type="PANTHER" id="PTHR32195">
    <property type="entry name" value="OS07G0662800 PROTEIN"/>
    <property type="match status" value="1"/>
</dbReference>
<protein>
    <submittedName>
        <fullName evidence="2">Tryptophan tyrosine permease transporter</fullName>
    </submittedName>
</protein>
<comment type="caution">
    <text evidence="2">The sequence shown here is derived from an EMBL/GenBank/DDBJ whole genome shotgun (WGS) entry which is preliminary data.</text>
</comment>
<feature type="transmembrane region" description="Helical" evidence="1">
    <location>
        <begin position="99"/>
        <end position="120"/>
    </location>
</feature>
<feature type="transmembrane region" description="Helical" evidence="1">
    <location>
        <begin position="140"/>
        <end position="160"/>
    </location>
</feature>
<dbReference type="Proteomes" id="UP000037460">
    <property type="component" value="Unassembled WGS sequence"/>
</dbReference>
<reference evidence="3" key="1">
    <citation type="journal article" date="2015" name="PLoS Genet.">
        <title>Genome Sequence and Transcriptome Analyses of Chrysochromulina tobin: Metabolic Tools for Enhanced Algal Fitness in the Prominent Order Prymnesiales (Haptophyceae).</title>
        <authorList>
            <person name="Hovde B.T."/>
            <person name="Deodato C.R."/>
            <person name="Hunsperger H.M."/>
            <person name="Ryken S.A."/>
            <person name="Yost W."/>
            <person name="Jha R.K."/>
            <person name="Patterson J."/>
            <person name="Monnat R.J. Jr."/>
            <person name="Barlow S.B."/>
            <person name="Starkenburg S.R."/>
            <person name="Cattolico R.A."/>
        </authorList>
    </citation>
    <scope>NUCLEOTIDE SEQUENCE</scope>
    <source>
        <strain evidence="3">CCMP291</strain>
    </source>
</reference>
<proteinExistence type="predicted"/>
<keyword evidence="1" id="KW-0472">Membrane</keyword>
<feature type="transmembrane region" description="Helical" evidence="1">
    <location>
        <begin position="276"/>
        <end position="304"/>
    </location>
</feature>